<evidence type="ECO:0000259" key="1">
    <source>
        <dbReference type="Pfam" id="PF20530"/>
    </source>
</evidence>
<protein>
    <recommendedName>
        <fullName evidence="1">DUF6745 domain-containing protein</fullName>
    </recommendedName>
</protein>
<organism evidence="2 3">
    <name type="scientific">Saxibacter everestensis</name>
    <dbReference type="NCBI Taxonomy" id="2909229"/>
    <lineage>
        <taxon>Bacteria</taxon>
        <taxon>Bacillati</taxon>
        <taxon>Actinomycetota</taxon>
        <taxon>Actinomycetes</taxon>
        <taxon>Micrococcales</taxon>
        <taxon>Brevibacteriaceae</taxon>
        <taxon>Saxibacter</taxon>
    </lineage>
</organism>
<name>A0ABY8QUN5_9MICO</name>
<evidence type="ECO:0000313" key="3">
    <source>
        <dbReference type="Proteomes" id="UP001209083"/>
    </source>
</evidence>
<sequence length="360" mass="40086">MTYNGKLTDHDLALIQAEIDRWVRVALSTERCDRPKAEAAVNETYRTAGLEPPKAIIWMDSPMGGICALGVLSQLGGQLRGQLGGQLRGQLRDQLRGQLGGQLWGQLGGQLWGQLGGQLGGQLRGQLGDQLGDQLGGQLQNVYYYGLDTWYEAFWMAYYGQALRVAGLPESDRLTAVTSAVEGIGWWYATPEVAFLTERPTRLARDNQGRLHNEDGPALQYADGYSLSAWHGTRLPEDFFAHEWDVDRIFAEENTEVRRCAIERYGWDRFAAHMTQVGETVPDPGNSPHTLTLYDLPERLQDTYEEKVRILLCTNGSPEADGTRHRFGLVCRGHETDALSAAASLYGIPRDEYAAAEVRR</sequence>
<feature type="domain" description="DUF6745" evidence="1">
    <location>
        <begin position="170"/>
        <end position="355"/>
    </location>
</feature>
<gene>
    <name evidence="2" type="ORF">LWF01_02705</name>
</gene>
<dbReference type="InterPro" id="IPR046633">
    <property type="entry name" value="DUF6745"/>
</dbReference>
<dbReference type="Proteomes" id="UP001209083">
    <property type="component" value="Chromosome"/>
</dbReference>
<evidence type="ECO:0000313" key="2">
    <source>
        <dbReference type="EMBL" id="WGW12698.1"/>
    </source>
</evidence>
<keyword evidence="3" id="KW-1185">Reference proteome</keyword>
<dbReference type="RefSeq" id="WP_349639502.1">
    <property type="nucleotide sequence ID" value="NZ_CP090958.1"/>
</dbReference>
<proteinExistence type="predicted"/>
<dbReference type="EMBL" id="CP090958">
    <property type="protein sequence ID" value="WGW12698.1"/>
    <property type="molecule type" value="Genomic_DNA"/>
</dbReference>
<reference evidence="2 3" key="1">
    <citation type="submission" date="2023-05" db="EMBL/GenBank/DDBJ databases">
        <title>Lithophilousrod everest ZFBP1038 complete genpme.</title>
        <authorList>
            <person name="Tian M."/>
        </authorList>
    </citation>
    <scope>NUCLEOTIDE SEQUENCE [LARGE SCALE GENOMIC DNA]</scope>
    <source>
        <strain evidence="2 3">ZFBP1038</strain>
    </source>
</reference>
<dbReference type="Pfam" id="PF20530">
    <property type="entry name" value="DUF6745"/>
    <property type="match status" value="1"/>
</dbReference>
<accession>A0ABY8QUN5</accession>